<evidence type="ECO:0000256" key="13">
    <source>
        <dbReference type="ARBA" id="ARBA00023317"/>
    </source>
</evidence>
<keyword evidence="13 17" id="KW-0670">Pyruvate</keyword>
<dbReference type="PROSITE" id="PS00110">
    <property type="entry name" value="PYRUVATE_KINASE"/>
    <property type="match status" value="1"/>
</dbReference>
<evidence type="ECO:0000256" key="2">
    <source>
        <dbReference type="ARBA" id="ARBA00001958"/>
    </source>
</evidence>
<dbReference type="InterPro" id="IPR015813">
    <property type="entry name" value="Pyrv/PenolPyrv_kinase-like_dom"/>
</dbReference>
<keyword evidence="6 14" id="KW-0808">Transferase</keyword>
<dbReference type="GO" id="GO:0016301">
    <property type="term" value="F:kinase activity"/>
    <property type="evidence" value="ECO:0007669"/>
    <property type="project" value="UniProtKB-KW"/>
</dbReference>
<dbReference type="InterPro" id="IPR001697">
    <property type="entry name" value="Pyr_Knase"/>
</dbReference>
<evidence type="ECO:0000256" key="5">
    <source>
        <dbReference type="ARBA" id="ARBA00012142"/>
    </source>
</evidence>
<dbReference type="Gene3D" id="3.20.20.60">
    <property type="entry name" value="Phosphoenolpyruvate-binding domains"/>
    <property type="match status" value="1"/>
</dbReference>
<dbReference type="GO" id="GO:0000287">
    <property type="term" value="F:magnesium ion binding"/>
    <property type="evidence" value="ECO:0007669"/>
    <property type="project" value="InterPro"/>
</dbReference>
<organism evidence="17">
    <name type="scientific">Mastigamoeba balamuthi</name>
    <name type="common">Phreatamoeba balamuthi</name>
    <dbReference type="NCBI Taxonomy" id="108607"/>
    <lineage>
        <taxon>Eukaryota</taxon>
        <taxon>Amoebozoa</taxon>
        <taxon>Evosea</taxon>
        <taxon>Archamoebae</taxon>
        <taxon>Mastigamoebida</taxon>
        <taxon>Mastigamoebidae</taxon>
        <taxon>Mastigamoeba</taxon>
    </lineage>
</organism>
<accession>Q962N4</accession>
<dbReference type="FunFam" id="3.20.20.60:FF:000025">
    <property type="entry name" value="Pyruvate kinase"/>
    <property type="match status" value="1"/>
</dbReference>
<keyword evidence="11 14" id="KW-0460">Magnesium</keyword>
<dbReference type="InterPro" id="IPR015793">
    <property type="entry name" value="Pyrv_Knase_brl"/>
</dbReference>
<dbReference type="Pfam" id="PF00224">
    <property type="entry name" value="PK"/>
    <property type="match status" value="1"/>
</dbReference>
<evidence type="ECO:0000256" key="14">
    <source>
        <dbReference type="RuleBase" id="RU000504"/>
    </source>
</evidence>
<evidence type="ECO:0000256" key="6">
    <source>
        <dbReference type="ARBA" id="ARBA00022679"/>
    </source>
</evidence>
<comment type="pathway">
    <text evidence="3 14">Carbohydrate degradation; glycolysis; pyruvate from D-glyceraldehyde 3-phosphate: step 5/5.</text>
</comment>
<dbReference type="PANTHER" id="PTHR11817">
    <property type="entry name" value="PYRUVATE KINASE"/>
    <property type="match status" value="1"/>
</dbReference>
<comment type="catalytic activity">
    <reaction evidence="14">
        <text>pyruvate + ATP = phosphoenolpyruvate + ADP + H(+)</text>
        <dbReference type="Rhea" id="RHEA:18157"/>
        <dbReference type="ChEBI" id="CHEBI:15361"/>
        <dbReference type="ChEBI" id="CHEBI:15378"/>
        <dbReference type="ChEBI" id="CHEBI:30616"/>
        <dbReference type="ChEBI" id="CHEBI:58702"/>
        <dbReference type="ChEBI" id="CHEBI:456216"/>
        <dbReference type="EC" id="2.7.1.40"/>
    </reaction>
</comment>
<dbReference type="GO" id="GO:0004743">
    <property type="term" value="F:pyruvate kinase activity"/>
    <property type="evidence" value="ECO:0007669"/>
    <property type="project" value="UniProtKB-EC"/>
</dbReference>
<evidence type="ECO:0000256" key="4">
    <source>
        <dbReference type="ARBA" id="ARBA00008663"/>
    </source>
</evidence>
<comment type="cofactor">
    <cofactor evidence="2">
        <name>K(+)</name>
        <dbReference type="ChEBI" id="CHEBI:29103"/>
    </cofactor>
</comment>
<dbReference type="InterPro" id="IPR018209">
    <property type="entry name" value="Pyrv_Knase_AS"/>
</dbReference>
<evidence type="ECO:0000259" key="16">
    <source>
        <dbReference type="Pfam" id="PF02887"/>
    </source>
</evidence>
<evidence type="ECO:0000256" key="1">
    <source>
        <dbReference type="ARBA" id="ARBA00001946"/>
    </source>
</evidence>
<reference evidence="17" key="1">
    <citation type="submission" date="2001-08" db="EMBL/GenBank/DDBJ databases">
        <title>Pyruvate kinases in amitochondriate protists.</title>
        <authorList>
            <person name="Lee J.A."/>
            <person name="Moore D.V."/>
            <person name="Gordon P."/>
            <person name="Sensen C.W."/>
            <person name="Gaasterland T."/>
            <person name="Henze K."/>
            <person name="Muller M."/>
        </authorList>
    </citation>
    <scope>NUCLEOTIDE SEQUENCE</scope>
    <source>
        <strain evidence="17">ATCC 30984</strain>
    </source>
</reference>
<dbReference type="AlphaFoldDB" id="Q962N4"/>
<dbReference type="InterPro" id="IPR040442">
    <property type="entry name" value="Pyrv_kinase-like_dom_sf"/>
</dbReference>
<dbReference type="Gene3D" id="3.40.1380.20">
    <property type="entry name" value="Pyruvate kinase, C-terminal domain"/>
    <property type="match status" value="1"/>
</dbReference>
<dbReference type="GO" id="GO:0005524">
    <property type="term" value="F:ATP binding"/>
    <property type="evidence" value="ECO:0007669"/>
    <property type="project" value="UniProtKB-KW"/>
</dbReference>
<evidence type="ECO:0000256" key="9">
    <source>
        <dbReference type="ARBA" id="ARBA00022777"/>
    </source>
</evidence>
<gene>
    <name evidence="17" type="primary">pk</name>
</gene>
<evidence type="ECO:0000256" key="10">
    <source>
        <dbReference type="ARBA" id="ARBA00022840"/>
    </source>
</evidence>
<keyword evidence="8" id="KW-0547">Nucleotide-binding</keyword>
<dbReference type="NCBIfam" id="TIGR01064">
    <property type="entry name" value="pyruv_kin"/>
    <property type="match status" value="1"/>
</dbReference>
<dbReference type="InterPro" id="IPR036918">
    <property type="entry name" value="Pyrv_Knase_C_sf"/>
</dbReference>
<dbReference type="PRINTS" id="PR01050">
    <property type="entry name" value="PYRUVTKNASE"/>
</dbReference>
<name>Q962N4_MASBA</name>
<dbReference type="UniPathway" id="UPA00109">
    <property type="reaction ID" value="UER00188"/>
</dbReference>
<dbReference type="SUPFAM" id="SSF50800">
    <property type="entry name" value="PK beta-barrel domain-like"/>
    <property type="match status" value="1"/>
</dbReference>
<evidence type="ECO:0000313" key="17">
    <source>
        <dbReference type="EMBL" id="AAK94944.1"/>
    </source>
</evidence>
<sequence length="501" mass="55222">MAQKTVRPAKLTKIVATVSDLRCQVETLRQLWMTGVDVIRLNTAHQTEADTLLVVENARAVGRTIPLMLDTKGPEVRTALLTAEKVIDVKTGDKVFVCPSEAILNEYKAKGQNAFTTNYARFTDEVGMNNRVLIDDGLLGMHVVAKDEARRVLELVVENDGVIKGRKSVNTPDVKLQLESVTERDKTFLRFAAKHDLEFVAHSFVRCRKDIEDVRAILSENGSHAQIIAKIENREGIDNIDEILDVADGIMVARGDLGIEVPFEEVPMMQKMLIRKCNERAKPVITATQMLHTMMENPRPTRAEVSDIANAILDGTDAIMLSGETASGKYPFESVETMVKIAMRIESERAKNKELWTRTLCKSINTPRAVLCSAAMSAIQTLPVKALVCDTLTGRSARIIATYKAPVPVYAQCHDSRISRMLALSYGVYSRYVPLPNSTDALIVESLTALSEPATVGKDDLIVFVAGTPGNQKGSNIIEINTVDLILQGHSAHCVKAEERI</sequence>
<keyword evidence="7" id="KW-0479">Metal-binding</keyword>
<dbReference type="InterPro" id="IPR015795">
    <property type="entry name" value="Pyrv_Knase_C"/>
</dbReference>
<dbReference type="Pfam" id="PF02887">
    <property type="entry name" value="PK_C"/>
    <property type="match status" value="1"/>
</dbReference>
<dbReference type="GO" id="GO:0030955">
    <property type="term" value="F:potassium ion binding"/>
    <property type="evidence" value="ECO:0007669"/>
    <property type="project" value="InterPro"/>
</dbReference>
<dbReference type="NCBIfam" id="NF004491">
    <property type="entry name" value="PRK05826.1"/>
    <property type="match status" value="1"/>
</dbReference>
<dbReference type="InterPro" id="IPR011037">
    <property type="entry name" value="Pyrv_Knase-like_insert_dom_sf"/>
</dbReference>
<evidence type="ECO:0000256" key="3">
    <source>
        <dbReference type="ARBA" id="ARBA00004997"/>
    </source>
</evidence>
<evidence type="ECO:0000259" key="15">
    <source>
        <dbReference type="Pfam" id="PF00224"/>
    </source>
</evidence>
<dbReference type="SUPFAM" id="SSF51621">
    <property type="entry name" value="Phosphoenolpyruvate/pyruvate domain"/>
    <property type="match status" value="1"/>
</dbReference>
<dbReference type="EMBL" id="AF406764">
    <property type="protein sequence ID" value="AAK94944.1"/>
    <property type="molecule type" value="mRNA"/>
</dbReference>
<keyword evidence="10" id="KW-0067">ATP-binding</keyword>
<dbReference type="SUPFAM" id="SSF52935">
    <property type="entry name" value="PK C-terminal domain-like"/>
    <property type="match status" value="1"/>
</dbReference>
<evidence type="ECO:0000256" key="7">
    <source>
        <dbReference type="ARBA" id="ARBA00022723"/>
    </source>
</evidence>
<dbReference type="InterPro" id="IPR015806">
    <property type="entry name" value="Pyrv_Knase_insert_dom_sf"/>
</dbReference>
<dbReference type="EC" id="2.7.1.40" evidence="5 14"/>
<evidence type="ECO:0000256" key="12">
    <source>
        <dbReference type="ARBA" id="ARBA00023152"/>
    </source>
</evidence>
<keyword evidence="12 14" id="KW-0324">Glycolysis</keyword>
<dbReference type="Gene3D" id="2.40.33.10">
    <property type="entry name" value="PK beta-barrel domain-like"/>
    <property type="match status" value="1"/>
</dbReference>
<proteinExistence type="evidence at transcript level"/>
<feature type="domain" description="Pyruvate kinase C-terminal" evidence="16">
    <location>
        <begin position="371"/>
        <end position="480"/>
    </location>
</feature>
<keyword evidence="9 14" id="KW-0418">Kinase</keyword>
<feature type="domain" description="Pyruvate kinase barrel" evidence="15">
    <location>
        <begin position="10"/>
        <end position="335"/>
    </location>
</feature>
<evidence type="ECO:0000256" key="8">
    <source>
        <dbReference type="ARBA" id="ARBA00022741"/>
    </source>
</evidence>
<evidence type="ECO:0000256" key="11">
    <source>
        <dbReference type="ARBA" id="ARBA00022842"/>
    </source>
</evidence>
<comment type="cofactor">
    <cofactor evidence="1">
        <name>Mg(2+)</name>
        <dbReference type="ChEBI" id="CHEBI:18420"/>
    </cofactor>
</comment>
<dbReference type="VEuPathDB" id="AmoebaDB:MBAL_001635"/>
<comment type="similarity">
    <text evidence="4 14">Belongs to the pyruvate kinase family.</text>
</comment>
<protein>
    <recommendedName>
        <fullName evidence="5 14">Pyruvate kinase</fullName>
        <ecNumber evidence="5 14">2.7.1.40</ecNumber>
    </recommendedName>
</protein>